<comment type="caution">
    <text evidence="2">The sequence shown here is derived from an EMBL/GenBank/DDBJ whole genome shotgun (WGS) entry which is preliminary data.</text>
</comment>
<reference evidence="2 3" key="2">
    <citation type="journal article" date="2017" name="Sci. Rep.">
        <title>Ant-infecting Ophiocordyceps genomes reveal a high diversity of potential behavioral manipulation genes and a possible major role for enterotoxins.</title>
        <authorList>
            <person name="de Bekker C."/>
            <person name="Ohm R.A."/>
            <person name="Evans H.C."/>
            <person name="Brachmann A."/>
            <person name="Hughes D.P."/>
        </authorList>
    </citation>
    <scope>NUCLEOTIDE SEQUENCE [LARGE SCALE GENOMIC DNA]</scope>
    <source>
        <strain evidence="2 3">SC16a</strain>
    </source>
</reference>
<evidence type="ECO:0000256" key="1">
    <source>
        <dbReference type="SAM" id="MobiDB-lite"/>
    </source>
</evidence>
<dbReference type="AlphaFoldDB" id="A0A2A9PB14"/>
<name>A0A2A9PB14_OPHUN</name>
<feature type="region of interest" description="Disordered" evidence="1">
    <location>
        <begin position="1"/>
        <end position="71"/>
    </location>
</feature>
<proteinExistence type="predicted"/>
<protein>
    <submittedName>
        <fullName evidence="2">Uncharacterized protein</fullName>
    </submittedName>
</protein>
<organism evidence="2 3">
    <name type="scientific">Ophiocordyceps unilateralis</name>
    <name type="common">Zombie-ant fungus</name>
    <name type="synonym">Torrubia unilateralis</name>
    <dbReference type="NCBI Taxonomy" id="268505"/>
    <lineage>
        <taxon>Eukaryota</taxon>
        <taxon>Fungi</taxon>
        <taxon>Dikarya</taxon>
        <taxon>Ascomycota</taxon>
        <taxon>Pezizomycotina</taxon>
        <taxon>Sordariomycetes</taxon>
        <taxon>Hypocreomycetidae</taxon>
        <taxon>Hypocreales</taxon>
        <taxon>Ophiocordycipitaceae</taxon>
        <taxon>Ophiocordyceps</taxon>
    </lineage>
</organism>
<gene>
    <name evidence="2" type="ORF">XA68_13459</name>
</gene>
<sequence length="71" mass="8255">MRRRETNKAKSPPLKTKNSRQPCKKTRQLNKQATPKAVCFLLHKTPPPSEAKQRRSSRGTEHPLHRRCGLR</sequence>
<dbReference type="EMBL" id="LAZP02000276">
    <property type="protein sequence ID" value="PFH58599.1"/>
    <property type="molecule type" value="Genomic_DNA"/>
</dbReference>
<accession>A0A2A9PB14</accession>
<evidence type="ECO:0000313" key="2">
    <source>
        <dbReference type="EMBL" id="PFH58599.1"/>
    </source>
</evidence>
<reference evidence="2 3" key="1">
    <citation type="journal article" date="2015" name="BMC Genomics">
        <title>Gene expression during zombie ant biting behavior reflects the complexity underlying fungal parasitic behavioral manipulation.</title>
        <authorList>
            <person name="de Bekker C."/>
            <person name="Ohm R.A."/>
            <person name="Loreto R.G."/>
            <person name="Sebastian A."/>
            <person name="Albert I."/>
            <person name="Merrow M."/>
            <person name="Brachmann A."/>
            <person name="Hughes D.P."/>
        </authorList>
    </citation>
    <scope>NUCLEOTIDE SEQUENCE [LARGE SCALE GENOMIC DNA]</scope>
    <source>
        <strain evidence="2 3">SC16a</strain>
    </source>
</reference>
<keyword evidence="3" id="KW-1185">Reference proteome</keyword>
<dbReference type="Proteomes" id="UP000037136">
    <property type="component" value="Unassembled WGS sequence"/>
</dbReference>
<evidence type="ECO:0000313" key="3">
    <source>
        <dbReference type="Proteomes" id="UP000037136"/>
    </source>
</evidence>